<comment type="caution">
    <text evidence="1">The sequence shown here is derived from an EMBL/GenBank/DDBJ whole genome shotgun (WGS) entry which is preliminary data.</text>
</comment>
<dbReference type="Proteomes" id="UP001179952">
    <property type="component" value="Unassembled WGS sequence"/>
</dbReference>
<organism evidence="1 2">
    <name type="scientific">Acorus gramineus</name>
    <name type="common">Dwarf sweet flag</name>
    <dbReference type="NCBI Taxonomy" id="55184"/>
    <lineage>
        <taxon>Eukaryota</taxon>
        <taxon>Viridiplantae</taxon>
        <taxon>Streptophyta</taxon>
        <taxon>Embryophyta</taxon>
        <taxon>Tracheophyta</taxon>
        <taxon>Spermatophyta</taxon>
        <taxon>Magnoliopsida</taxon>
        <taxon>Liliopsida</taxon>
        <taxon>Acoraceae</taxon>
        <taxon>Acorus</taxon>
    </lineage>
</organism>
<protein>
    <submittedName>
        <fullName evidence="1">Uncharacterized protein</fullName>
    </submittedName>
</protein>
<evidence type="ECO:0000313" key="2">
    <source>
        <dbReference type="Proteomes" id="UP001179952"/>
    </source>
</evidence>
<proteinExistence type="predicted"/>
<dbReference type="EMBL" id="JAUJYN010000002">
    <property type="protein sequence ID" value="KAK1279008.1"/>
    <property type="molecule type" value="Genomic_DNA"/>
</dbReference>
<accession>A0AAV9BSE9</accession>
<keyword evidence="2" id="KW-1185">Reference proteome</keyword>
<evidence type="ECO:0000313" key="1">
    <source>
        <dbReference type="EMBL" id="KAK1279008.1"/>
    </source>
</evidence>
<reference evidence="1" key="1">
    <citation type="journal article" date="2023" name="Nat. Commun.">
        <title>Diploid and tetraploid genomes of Acorus and the evolution of monocots.</title>
        <authorList>
            <person name="Ma L."/>
            <person name="Liu K.W."/>
            <person name="Li Z."/>
            <person name="Hsiao Y.Y."/>
            <person name="Qi Y."/>
            <person name="Fu T."/>
            <person name="Tang G.D."/>
            <person name="Zhang D."/>
            <person name="Sun W.H."/>
            <person name="Liu D.K."/>
            <person name="Li Y."/>
            <person name="Chen G.Z."/>
            <person name="Liu X.D."/>
            <person name="Liao X.Y."/>
            <person name="Jiang Y.T."/>
            <person name="Yu X."/>
            <person name="Hao Y."/>
            <person name="Huang J."/>
            <person name="Zhao X.W."/>
            <person name="Ke S."/>
            <person name="Chen Y.Y."/>
            <person name="Wu W.L."/>
            <person name="Hsu J.L."/>
            <person name="Lin Y.F."/>
            <person name="Huang M.D."/>
            <person name="Li C.Y."/>
            <person name="Huang L."/>
            <person name="Wang Z.W."/>
            <person name="Zhao X."/>
            <person name="Zhong W.Y."/>
            <person name="Peng D.H."/>
            <person name="Ahmad S."/>
            <person name="Lan S."/>
            <person name="Zhang J.S."/>
            <person name="Tsai W.C."/>
            <person name="Van de Peer Y."/>
            <person name="Liu Z.J."/>
        </authorList>
    </citation>
    <scope>NUCLEOTIDE SEQUENCE</scope>
    <source>
        <strain evidence="1">SCP</strain>
    </source>
</reference>
<dbReference type="AlphaFoldDB" id="A0AAV9BSE9"/>
<reference evidence="1" key="2">
    <citation type="submission" date="2023-06" db="EMBL/GenBank/DDBJ databases">
        <authorList>
            <person name="Ma L."/>
            <person name="Liu K.-W."/>
            <person name="Li Z."/>
            <person name="Hsiao Y.-Y."/>
            <person name="Qi Y."/>
            <person name="Fu T."/>
            <person name="Tang G."/>
            <person name="Zhang D."/>
            <person name="Sun W.-H."/>
            <person name="Liu D.-K."/>
            <person name="Li Y."/>
            <person name="Chen G.-Z."/>
            <person name="Liu X.-D."/>
            <person name="Liao X.-Y."/>
            <person name="Jiang Y.-T."/>
            <person name="Yu X."/>
            <person name="Hao Y."/>
            <person name="Huang J."/>
            <person name="Zhao X.-W."/>
            <person name="Ke S."/>
            <person name="Chen Y.-Y."/>
            <person name="Wu W.-L."/>
            <person name="Hsu J.-L."/>
            <person name="Lin Y.-F."/>
            <person name="Huang M.-D."/>
            <person name="Li C.-Y."/>
            <person name="Huang L."/>
            <person name="Wang Z.-W."/>
            <person name="Zhao X."/>
            <person name="Zhong W.-Y."/>
            <person name="Peng D.-H."/>
            <person name="Ahmad S."/>
            <person name="Lan S."/>
            <person name="Zhang J.-S."/>
            <person name="Tsai W.-C."/>
            <person name="Van De Peer Y."/>
            <person name="Liu Z.-J."/>
        </authorList>
    </citation>
    <scope>NUCLEOTIDE SEQUENCE</scope>
    <source>
        <strain evidence="1">SCP</strain>
        <tissue evidence="1">Leaves</tissue>
    </source>
</reference>
<name>A0AAV9BSE9_ACOGR</name>
<sequence length="96" mass="11015">MRFLAMKLQPQLLSTTTIKRCYRHVVTKQGGLSQVSHPQPPCLPHPRSHCRRVFQANSIGADGNDHSFFAREREGSGEEKPFFCCFGGFWERDESF</sequence>
<gene>
    <name evidence="1" type="ORF">QJS04_geneDACA003393</name>
</gene>